<dbReference type="AlphaFoldDB" id="A0A9N9JRB0"/>
<comment type="caution">
    <text evidence="2">The sequence shown here is derived from an EMBL/GenBank/DDBJ whole genome shotgun (WGS) entry which is preliminary data.</text>
</comment>
<evidence type="ECO:0000256" key="1">
    <source>
        <dbReference type="SAM" id="MobiDB-lite"/>
    </source>
</evidence>
<protein>
    <submittedName>
        <fullName evidence="2">3362_t:CDS:1</fullName>
    </submittedName>
</protein>
<dbReference type="Gene3D" id="2.40.50.140">
    <property type="entry name" value="Nucleic acid-binding proteins"/>
    <property type="match status" value="1"/>
</dbReference>
<proteinExistence type="predicted"/>
<sequence>MVEQVSTGILKPMFAAFENEKPLPEKPILQVMKVGLTNQNTQNASQQRYRVAFSDGREYVQGPVMSQRSNNPPQIMPPQSLQRPQAPQVRPPQQPSIRPITSQVNDADEGVFPISYLSSKSEIKRWQNKRGEGKLFNVTLLDNS</sequence>
<reference evidence="2" key="1">
    <citation type="submission" date="2021-06" db="EMBL/GenBank/DDBJ databases">
        <authorList>
            <person name="Kallberg Y."/>
            <person name="Tangrot J."/>
            <person name="Rosling A."/>
        </authorList>
    </citation>
    <scope>NUCLEOTIDE SEQUENCE</scope>
    <source>
        <strain evidence="2">MA453B</strain>
    </source>
</reference>
<feature type="region of interest" description="Disordered" evidence="1">
    <location>
        <begin position="62"/>
        <end position="99"/>
    </location>
</feature>
<dbReference type="InterPro" id="IPR012340">
    <property type="entry name" value="NA-bd_OB-fold"/>
</dbReference>
<dbReference type="Proteomes" id="UP000789405">
    <property type="component" value="Unassembled WGS sequence"/>
</dbReference>
<name>A0A9N9JRB0_9GLOM</name>
<dbReference type="SUPFAM" id="SSF50249">
    <property type="entry name" value="Nucleic acid-binding proteins"/>
    <property type="match status" value="1"/>
</dbReference>
<keyword evidence="3" id="KW-1185">Reference proteome</keyword>
<gene>
    <name evidence="2" type="ORF">DERYTH_LOCUS21642</name>
</gene>
<evidence type="ECO:0000313" key="2">
    <source>
        <dbReference type="EMBL" id="CAG8792141.1"/>
    </source>
</evidence>
<dbReference type="EMBL" id="CAJVPY010028105">
    <property type="protein sequence ID" value="CAG8792141.1"/>
    <property type="molecule type" value="Genomic_DNA"/>
</dbReference>
<evidence type="ECO:0000313" key="3">
    <source>
        <dbReference type="Proteomes" id="UP000789405"/>
    </source>
</evidence>
<dbReference type="OrthoDB" id="10469844at2759"/>
<organism evidence="2 3">
    <name type="scientific">Dentiscutata erythropus</name>
    <dbReference type="NCBI Taxonomy" id="1348616"/>
    <lineage>
        <taxon>Eukaryota</taxon>
        <taxon>Fungi</taxon>
        <taxon>Fungi incertae sedis</taxon>
        <taxon>Mucoromycota</taxon>
        <taxon>Glomeromycotina</taxon>
        <taxon>Glomeromycetes</taxon>
        <taxon>Diversisporales</taxon>
        <taxon>Gigasporaceae</taxon>
        <taxon>Dentiscutata</taxon>
    </lineage>
</organism>
<feature type="non-terminal residue" evidence="2">
    <location>
        <position position="144"/>
    </location>
</feature>
<feature type="compositionally biased region" description="Polar residues" evidence="1">
    <location>
        <begin position="64"/>
        <end position="81"/>
    </location>
</feature>
<accession>A0A9N9JRB0</accession>